<dbReference type="GO" id="GO:0004222">
    <property type="term" value="F:metalloendopeptidase activity"/>
    <property type="evidence" value="ECO:0007669"/>
    <property type="project" value="TreeGrafter"/>
</dbReference>
<feature type="transmembrane region" description="Helical" evidence="1">
    <location>
        <begin position="7"/>
        <end position="26"/>
    </location>
</feature>
<dbReference type="SUPFAM" id="SSF51261">
    <property type="entry name" value="Duplicated hybrid motif"/>
    <property type="match status" value="1"/>
</dbReference>
<name>A0A975QK80_9ACTN</name>
<keyword evidence="1" id="KW-0472">Membrane</keyword>
<evidence type="ECO:0000259" key="2">
    <source>
        <dbReference type="Pfam" id="PF01551"/>
    </source>
</evidence>
<dbReference type="InterPro" id="IPR016047">
    <property type="entry name" value="M23ase_b-sheet_dom"/>
</dbReference>
<evidence type="ECO:0000256" key="1">
    <source>
        <dbReference type="SAM" id="Phobius"/>
    </source>
</evidence>
<keyword evidence="4" id="KW-1185">Reference proteome</keyword>
<dbReference type="PANTHER" id="PTHR21666">
    <property type="entry name" value="PEPTIDASE-RELATED"/>
    <property type="match status" value="1"/>
</dbReference>
<evidence type="ECO:0000313" key="4">
    <source>
        <dbReference type="Proteomes" id="UP000682416"/>
    </source>
</evidence>
<protein>
    <submittedName>
        <fullName evidence="3">M23 family metallopeptidase</fullName>
    </submittedName>
</protein>
<dbReference type="KEGG" id="nec:KGD82_21795"/>
<sequence>MRGVLTNLGGPLLVVYFAYVAAAVALDLPKDPLLPLLLLAGVFLVGPRLWTRKLSDQDREAATVTVAPPVAGAWVGLNSPADKVPSHGTHQYGQTYAIDVYVDEGRPPGRSYWWPLSRRPDDGYPAFDRPLLAVADATVVRVRDGQRDHRSRDTWPGLLYLLAESVVRGLGGARRVVGNHVVLDLGDGVYAAYAHLRKGSAEVREGDRVTAGQRIGRCGNSGNSSEPHLHFQLMDHPDFSRAMGLPFRWEGVGVPAAGQTFTALDCA</sequence>
<organism evidence="3 4">
    <name type="scientific">Nocardiopsis eucommiae</name>
    <dbReference type="NCBI Taxonomy" id="2831970"/>
    <lineage>
        <taxon>Bacteria</taxon>
        <taxon>Bacillati</taxon>
        <taxon>Actinomycetota</taxon>
        <taxon>Actinomycetes</taxon>
        <taxon>Streptosporangiales</taxon>
        <taxon>Nocardiopsidaceae</taxon>
        <taxon>Nocardiopsis</taxon>
    </lineage>
</organism>
<dbReference type="EMBL" id="CP074402">
    <property type="protein sequence ID" value="QVJ00950.1"/>
    <property type="molecule type" value="Genomic_DNA"/>
</dbReference>
<feature type="transmembrane region" description="Helical" evidence="1">
    <location>
        <begin position="32"/>
        <end position="50"/>
    </location>
</feature>
<dbReference type="InterPro" id="IPR050570">
    <property type="entry name" value="Cell_wall_metabolism_enzyme"/>
</dbReference>
<dbReference type="Gene3D" id="2.70.70.10">
    <property type="entry name" value="Glucose Permease (Domain IIA)"/>
    <property type="match status" value="1"/>
</dbReference>
<gene>
    <name evidence="3" type="ORF">KGD82_21795</name>
</gene>
<dbReference type="InterPro" id="IPR011055">
    <property type="entry name" value="Dup_hybrid_motif"/>
</dbReference>
<accession>A0A975QK80</accession>
<reference evidence="3" key="1">
    <citation type="submission" date="2021-05" db="EMBL/GenBank/DDBJ databases">
        <authorList>
            <person name="Kaiqin L."/>
            <person name="Jian G."/>
        </authorList>
    </citation>
    <scope>NUCLEOTIDE SEQUENCE</scope>
    <source>
        <strain evidence="3">HDS5</strain>
    </source>
</reference>
<dbReference type="CDD" id="cd12797">
    <property type="entry name" value="M23_peptidase"/>
    <property type="match status" value="1"/>
</dbReference>
<dbReference type="Pfam" id="PF01551">
    <property type="entry name" value="Peptidase_M23"/>
    <property type="match status" value="1"/>
</dbReference>
<dbReference type="AlphaFoldDB" id="A0A975QK80"/>
<keyword evidence="1" id="KW-1133">Transmembrane helix</keyword>
<dbReference type="Proteomes" id="UP000682416">
    <property type="component" value="Chromosome"/>
</dbReference>
<proteinExistence type="predicted"/>
<feature type="domain" description="M23ase beta-sheet core" evidence="2">
    <location>
        <begin position="173"/>
        <end position="235"/>
    </location>
</feature>
<keyword evidence="1" id="KW-0812">Transmembrane</keyword>
<dbReference type="PANTHER" id="PTHR21666:SF270">
    <property type="entry name" value="MUREIN HYDROLASE ACTIVATOR ENVC"/>
    <property type="match status" value="1"/>
</dbReference>
<evidence type="ECO:0000313" key="3">
    <source>
        <dbReference type="EMBL" id="QVJ00950.1"/>
    </source>
</evidence>